<sequence length="467" mass="54648">MNKYIKKLLKNRVFISETNLSNIIKNSKIYEINNDDLDTEYLTDEEVNTIIKNIDILIDKESKKLVKIIKSKLEIINKNIIYSNLQDKLWYQSALITEIFRHYSISKNSASINAHIIQKKIYCAIIKGNIHFSIGWGQAKRSCGHLKTEGYCADFSELYAIIVLYTILKTIHVICSKKVTLTVLTGGSRFYPALFTNPNSNLFYNKQRQAMANIFSNENYLITFEDYNDFYNIDMNIDKINKLANEIDHSFAYKIMDYILLNVDWHYVISNYKDINLEITENFLSYLKQDSSNIDKVIKIATISILNRKSQAYWIRKLGNLKLFDDIIDFFYNFSISSSKKYIAIHLLNLKDSIISHDRIDIEKVRLTVHEKKDRNDIPAIFTLGINAGNKLSQHVCSFVDTQEIKFTTLFELIQSKYQNNVNIKRVIPPRNSCLYWLYEQKQPLFYTSLNKESYIKKLSNMKIIDG</sequence>
<evidence type="ECO:0000313" key="1">
    <source>
        <dbReference type="EMBL" id="TCJ93950.1"/>
    </source>
</evidence>
<dbReference type="RefSeq" id="WP_132692352.1">
    <property type="nucleotide sequence ID" value="NZ_SMFT01000009.1"/>
</dbReference>
<dbReference type="EMBL" id="SMFT01000009">
    <property type="protein sequence ID" value="TCJ93950.1"/>
    <property type="molecule type" value="Genomic_DNA"/>
</dbReference>
<protein>
    <submittedName>
        <fullName evidence="1">Uncharacterized protein</fullName>
    </submittedName>
</protein>
<evidence type="ECO:0000313" key="2">
    <source>
        <dbReference type="Proteomes" id="UP000294702"/>
    </source>
</evidence>
<dbReference type="Proteomes" id="UP000294702">
    <property type="component" value="Unassembled WGS sequence"/>
</dbReference>
<name>A0A4R1FIV2_9PAST</name>
<accession>A0A4R1FIV2</accession>
<keyword evidence="2" id="KW-1185">Reference proteome</keyword>
<comment type="caution">
    <text evidence="1">The sequence shown here is derived from an EMBL/GenBank/DDBJ whole genome shotgun (WGS) entry which is preliminary data.</text>
</comment>
<dbReference type="OrthoDB" id="7057522at2"/>
<proteinExistence type="predicted"/>
<dbReference type="AlphaFoldDB" id="A0A4R1FIV2"/>
<organism evidence="1 2">
    <name type="scientific">Volucribacter psittacicida</name>
    <dbReference type="NCBI Taxonomy" id="203482"/>
    <lineage>
        <taxon>Bacteria</taxon>
        <taxon>Pseudomonadati</taxon>
        <taxon>Pseudomonadota</taxon>
        <taxon>Gammaproteobacteria</taxon>
        <taxon>Pasteurellales</taxon>
        <taxon>Pasteurellaceae</taxon>
        <taxon>Volucribacter</taxon>
    </lineage>
</organism>
<reference evidence="1 2" key="1">
    <citation type="submission" date="2019-03" db="EMBL/GenBank/DDBJ databases">
        <title>Genomic Encyclopedia of Type Strains, Phase IV (KMG-IV): sequencing the most valuable type-strain genomes for metagenomic binning, comparative biology and taxonomic classification.</title>
        <authorList>
            <person name="Goeker M."/>
        </authorList>
    </citation>
    <scope>NUCLEOTIDE SEQUENCE [LARGE SCALE GENOMIC DNA]</scope>
    <source>
        <strain evidence="1 2">DSM 15534</strain>
    </source>
</reference>
<gene>
    <name evidence="1" type="ORF">EV694_2184</name>
</gene>